<name>A0A5C4T2N8_9BACL</name>
<dbReference type="InterPro" id="IPR032466">
    <property type="entry name" value="Metal_Hydrolase"/>
</dbReference>
<dbReference type="AlphaFoldDB" id="A0A5C4T2N8"/>
<dbReference type="Gene3D" id="3.20.20.140">
    <property type="entry name" value="Metal-dependent hydrolases"/>
    <property type="match status" value="1"/>
</dbReference>
<comment type="cofactor">
    <cofactor evidence="1">
        <name>pyridoxal 5'-phosphate</name>
        <dbReference type="ChEBI" id="CHEBI:597326"/>
    </cofactor>
</comment>
<keyword evidence="5" id="KW-1185">Reference proteome</keyword>
<dbReference type="EMBL" id="VDCQ01000048">
    <property type="protein sequence ID" value="TNJ63095.1"/>
    <property type="molecule type" value="Genomic_DNA"/>
</dbReference>
<dbReference type="InterPro" id="IPR015421">
    <property type="entry name" value="PyrdxlP-dep_Trfase_major"/>
</dbReference>
<dbReference type="Proteomes" id="UP000307943">
    <property type="component" value="Unassembled WGS sequence"/>
</dbReference>
<dbReference type="GO" id="GO:0030170">
    <property type="term" value="F:pyridoxal phosphate binding"/>
    <property type="evidence" value="ECO:0007669"/>
    <property type="project" value="InterPro"/>
</dbReference>
<dbReference type="GO" id="GO:0008483">
    <property type="term" value="F:transaminase activity"/>
    <property type="evidence" value="ECO:0007669"/>
    <property type="project" value="UniProtKB-KW"/>
</dbReference>
<dbReference type="GO" id="GO:0016787">
    <property type="term" value="F:hydrolase activity"/>
    <property type="evidence" value="ECO:0007669"/>
    <property type="project" value="InterPro"/>
</dbReference>
<sequence length="771" mass="86155">MNQNWTFNEFDQKAANELPAWLPDKIFDIHAHIYRLADLHATGPNLWTEGPEETSIRSWKQHLSAYMGEHRLQGGLFFPVPMIGSDERRQNDYVIEQLEREPSSRGLVLVKPEDPEEYLVPYFDHPQIAGIKIYHLYSKEKPTWQSSIKGFCPEWIWEIADERGLVIMLHMVRDKAVADPDNVEEIRDLCKRYPRAKLVLAHAARCFHAPNAEKGIGKLRGLDNVWFDTSAICEPEALKVILQQFGPRRLMWGSDFPVSEMRGKAVTVGDGFIWLEPGLCDWDKTAHLGHPVLVGIESLRALRRAADDFGLNEEDLNDIFYNNAAGLLGLEQPAADRTQQLYRHAKKRIPGGVQLLSKRPENMAPDKWPAYFREARGCEVWDLDGKHYYDMSTNAVGSCLLGYRDDDVTKAVIRRVNLGSMCSLNAPEEVELSDMLCAIHPWAEQVRLTRGGGDSCAVAVRIARATTDRSIVAICGYHGWHDWYLAANLGESDALRGHLLSGLNPLGVPRELRGTTVAFPYNDRAALQTIVEHYGDRLAAVIMEPCRNGDPEPGFLEYVRSVTRSCGALLIFDEITIGWRLHYGGAHLKLGVTPDIAIFAKALGNGHPIGAVIGTAEAMQGVHESFVSSTYWTESVGPAAAVATIRKLGRLDAQAHVARIGSLVMDSWRRHGVSHGLPVLTDGAYPCLAHFSFRHPEADKLRTLYTSMMLDRGFLAGTSIYPTLAHDELIVRRYDSAIDEIFGELSDALKKGNLDDRLNGNVALSGFQRLI</sequence>
<dbReference type="InterPro" id="IPR015424">
    <property type="entry name" value="PyrdxlP-dep_Trfase"/>
</dbReference>
<dbReference type="RefSeq" id="WP_139605401.1">
    <property type="nucleotide sequence ID" value="NZ_VDCQ01000048.1"/>
</dbReference>
<evidence type="ECO:0000313" key="4">
    <source>
        <dbReference type="EMBL" id="TNJ63095.1"/>
    </source>
</evidence>
<dbReference type="OrthoDB" id="9771932at2"/>
<gene>
    <name evidence="4" type="ORF">FE784_27180</name>
</gene>
<organism evidence="4 5">
    <name type="scientific">Paenibacillus hemerocallicola</name>
    <dbReference type="NCBI Taxonomy" id="1172614"/>
    <lineage>
        <taxon>Bacteria</taxon>
        <taxon>Bacillati</taxon>
        <taxon>Bacillota</taxon>
        <taxon>Bacilli</taxon>
        <taxon>Bacillales</taxon>
        <taxon>Paenibacillaceae</taxon>
        <taxon>Paenibacillus</taxon>
    </lineage>
</organism>
<keyword evidence="2" id="KW-0663">Pyridoxal phosphate</keyword>
<dbReference type="PANTHER" id="PTHR43713:SF3">
    <property type="entry name" value="GLUTAMATE-1-SEMIALDEHYDE 2,1-AMINOMUTASE 1, CHLOROPLASTIC-RELATED"/>
    <property type="match status" value="1"/>
</dbReference>
<protein>
    <submittedName>
        <fullName evidence="4">Aminotransferase class III-fold pyridoxal phosphate-dependent enzyme</fullName>
    </submittedName>
</protein>
<evidence type="ECO:0000256" key="2">
    <source>
        <dbReference type="ARBA" id="ARBA00022898"/>
    </source>
</evidence>
<dbReference type="SUPFAM" id="SSF51556">
    <property type="entry name" value="Metallo-dependent hydrolases"/>
    <property type="match status" value="1"/>
</dbReference>
<accession>A0A5C4T2N8</accession>
<dbReference type="InterPro" id="IPR006680">
    <property type="entry name" value="Amidohydro-rel"/>
</dbReference>
<dbReference type="Pfam" id="PF04909">
    <property type="entry name" value="Amidohydro_2"/>
    <property type="match status" value="1"/>
</dbReference>
<reference evidence="4 5" key="1">
    <citation type="submission" date="2019-05" db="EMBL/GenBank/DDBJ databases">
        <title>We sequenced the genome of Paenibacillus hemerocallicola KCTC 33185 for further insight into its adaptation and study the phylogeny of Paenibacillus.</title>
        <authorList>
            <person name="Narsing Rao M.P."/>
        </authorList>
    </citation>
    <scope>NUCLEOTIDE SEQUENCE [LARGE SCALE GENOMIC DNA]</scope>
    <source>
        <strain evidence="4 5">KCTC 33185</strain>
    </source>
</reference>
<comment type="caution">
    <text evidence="4">The sequence shown here is derived from an EMBL/GenBank/DDBJ whole genome shotgun (WGS) entry which is preliminary data.</text>
</comment>
<proteinExistence type="predicted"/>
<dbReference type="PANTHER" id="PTHR43713">
    <property type="entry name" value="GLUTAMATE-1-SEMIALDEHYDE 2,1-AMINOMUTASE"/>
    <property type="match status" value="1"/>
</dbReference>
<dbReference type="Pfam" id="PF00202">
    <property type="entry name" value="Aminotran_3"/>
    <property type="match status" value="1"/>
</dbReference>
<evidence type="ECO:0000313" key="5">
    <source>
        <dbReference type="Proteomes" id="UP000307943"/>
    </source>
</evidence>
<dbReference type="SUPFAM" id="SSF53383">
    <property type="entry name" value="PLP-dependent transferases"/>
    <property type="match status" value="1"/>
</dbReference>
<dbReference type="InterPro" id="IPR015422">
    <property type="entry name" value="PyrdxlP-dep_Trfase_small"/>
</dbReference>
<dbReference type="Gene3D" id="3.90.1150.10">
    <property type="entry name" value="Aspartate Aminotransferase, domain 1"/>
    <property type="match status" value="1"/>
</dbReference>
<feature type="domain" description="Amidohydrolase-related" evidence="3">
    <location>
        <begin position="28"/>
        <end position="330"/>
    </location>
</feature>
<evidence type="ECO:0000259" key="3">
    <source>
        <dbReference type="Pfam" id="PF04909"/>
    </source>
</evidence>
<keyword evidence="4" id="KW-0032">Aminotransferase</keyword>
<dbReference type="Gene3D" id="3.40.640.10">
    <property type="entry name" value="Type I PLP-dependent aspartate aminotransferase-like (Major domain)"/>
    <property type="match status" value="1"/>
</dbReference>
<keyword evidence="4" id="KW-0808">Transferase</keyword>
<dbReference type="InterPro" id="IPR005814">
    <property type="entry name" value="Aminotrans_3"/>
</dbReference>
<evidence type="ECO:0000256" key="1">
    <source>
        <dbReference type="ARBA" id="ARBA00001933"/>
    </source>
</evidence>